<keyword evidence="4" id="KW-1185">Reference proteome</keyword>
<sequence length="226" mass="26365">MFGLAVYFLLEFYVRKVSFELTQIGKPNDFLNKYKWECWKDIAILISPGYWLARYYKDEIKSKQDYLPCHLKIFIKANNKINLWLSLSLLFILSLLSPLNIIAFFQPLIIWRFLSRSFEIMYAFGNDVVNDNKQQKSNLTKYDRIKLALSSYIEIFIYSSCFYLVTVKDIEPTTAVLISLGVGTLTNVKNELFECNNIVTFAAYIQVFTTLSLVVLSLAIYVSRKK</sequence>
<dbReference type="RefSeq" id="WP_202718383.1">
    <property type="nucleotide sequence ID" value="NZ_CP053482.1"/>
</dbReference>
<feature type="transmembrane region" description="Helical" evidence="1">
    <location>
        <begin position="201"/>
        <end position="222"/>
    </location>
</feature>
<dbReference type="Proteomes" id="UP001223336">
    <property type="component" value="Unassembled WGS sequence"/>
</dbReference>
<evidence type="ECO:0000313" key="2">
    <source>
        <dbReference type="EMBL" id="MDQ5770611.1"/>
    </source>
</evidence>
<dbReference type="AlphaFoldDB" id="A0AA51MPJ2"/>
<keyword evidence="1" id="KW-0812">Transmembrane</keyword>
<dbReference type="EMBL" id="CP133217">
    <property type="protein sequence ID" value="WML86906.1"/>
    <property type="molecule type" value="Genomic_DNA"/>
</dbReference>
<reference evidence="3 4" key="1">
    <citation type="submission" date="2023-08" db="EMBL/GenBank/DDBJ databases">
        <title>New molecular markers tilS and rpoB for phylogenetic and monitoring studies of the genus Thiothrix biodiversity.</title>
        <authorList>
            <person name="Ravin N.V."/>
            <person name="Smolyakov D."/>
            <person name="Markov N.D."/>
            <person name="Beletsky A.V."/>
            <person name="Mardanov A.V."/>
            <person name="Rudenko T.S."/>
            <person name="Grabovich M.Y."/>
        </authorList>
    </citation>
    <scope>NUCLEOTIDE SEQUENCE</scope>
    <source>
        <strain evidence="3">DNT52</strain>
        <strain evidence="2 4">H33</strain>
    </source>
</reference>
<evidence type="ECO:0000313" key="4">
    <source>
        <dbReference type="Proteomes" id="UP001223336"/>
    </source>
</evidence>
<proteinExistence type="predicted"/>
<dbReference type="Proteomes" id="UP001229862">
    <property type="component" value="Chromosome"/>
</dbReference>
<name>A0AA51MPJ2_9GAMM</name>
<protein>
    <submittedName>
        <fullName evidence="3">Uncharacterized protein</fullName>
    </submittedName>
</protein>
<organism evidence="3">
    <name type="scientific">Thiothrix subterranea</name>
    <dbReference type="NCBI Taxonomy" id="2735563"/>
    <lineage>
        <taxon>Bacteria</taxon>
        <taxon>Pseudomonadati</taxon>
        <taxon>Pseudomonadota</taxon>
        <taxon>Gammaproteobacteria</taxon>
        <taxon>Thiotrichales</taxon>
        <taxon>Thiotrichaceae</taxon>
        <taxon>Thiothrix</taxon>
    </lineage>
</organism>
<gene>
    <name evidence="2" type="ORF">RCC75_18935</name>
    <name evidence="3" type="ORF">RCG00_21855</name>
</gene>
<accession>A0AA51MPJ2</accession>
<keyword evidence="1" id="KW-0472">Membrane</keyword>
<dbReference type="EMBL" id="JAVFKN010000034">
    <property type="protein sequence ID" value="MDQ5770611.1"/>
    <property type="molecule type" value="Genomic_DNA"/>
</dbReference>
<feature type="transmembrane region" description="Helical" evidence="1">
    <location>
        <begin position="145"/>
        <end position="165"/>
    </location>
</feature>
<evidence type="ECO:0000256" key="1">
    <source>
        <dbReference type="SAM" id="Phobius"/>
    </source>
</evidence>
<evidence type="ECO:0000313" key="3">
    <source>
        <dbReference type="EMBL" id="WML86906.1"/>
    </source>
</evidence>
<feature type="transmembrane region" description="Helical" evidence="1">
    <location>
        <begin position="83"/>
        <end position="111"/>
    </location>
</feature>
<keyword evidence="1" id="KW-1133">Transmembrane helix</keyword>